<dbReference type="Proteomes" id="UP000016649">
    <property type="component" value="Unassembled WGS sequence"/>
</dbReference>
<dbReference type="EMBL" id="AWVH01000044">
    <property type="protein sequence ID" value="ERJ91664.1"/>
    <property type="molecule type" value="Genomic_DNA"/>
</dbReference>
<organism evidence="1 2">
    <name type="scientific">Treponema lecithinolyticum ATCC 700332</name>
    <dbReference type="NCBI Taxonomy" id="1321815"/>
    <lineage>
        <taxon>Bacteria</taxon>
        <taxon>Pseudomonadati</taxon>
        <taxon>Spirochaetota</taxon>
        <taxon>Spirochaetia</taxon>
        <taxon>Spirochaetales</taxon>
        <taxon>Treponemataceae</taxon>
        <taxon>Treponema</taxon>
    </lineage>
</organism>
<accession>A0ABN0NWD8</accession>
<sequence>MLFPRTQLTSPVVGLKSNNQIIDAQADETAIGKANMVRVILVFLLESVASKPKNTPVIICAGTIITANLIVKKRLFQNAPAENKFTKFFNPQNDTTLPIEFTTETLILIVRTNG</sequence>
<reference evidence="1 2" key="1">
    <citation type="submission" date="2013-08" db="EMBL/GenBank/DDBJ databases">
        <authorList>
            <person name="Weinstock G."/>
            <person name="Sodergren E."/>
            <person name="Wylie T."/>
            <person name="Fulton L."/>
            <person name="Fulton R."/>
            <person name="Fronick C."/>
            <person name="O'Laughlin M."/>
            <person name="Godfrey J."/>
            <person name="Miner T."/>
            <person name="Herter B."/>
            <person name="Appelbaum E."/>
            <person name="Cordes M."/>
            <person name="Lek S."/>
            <person name="Wollam A."/>
            <person name="Pepin K.H."/>
            <person name="Palsikar V.B."/>
            <person name="Mitreva M."/>
            <person name="Wilson R.K."/>
        </authorList>
    </citation>
    <scope>NUCLEOTIDE SEQUENCE [LARGE SCALE GENOMIC DNA]</scope>
    <source>
        <strain evidence="1 2">ATCC 700332</strain>
    </source>
</reference>
<protein>
    <submittedName>
        <fullName evidence="1">Uncharacterized protein</fullName>
    </submittedName>
</protein>
<proteinExistence type="predicted"/>
<keyword evidence="2" id="KW-1185">Reference proteome</keyword>
<gene>
    <name evidence="1" type="ORF">HMPREF9193_02119</name>
</gene>
<comment type="caution">
    <text evidence="1">The sequence shown here is derived from an EMBL/GenBank/DDBJ whole genome shotgun (WGS) entry which is preliminary data.</text>
</comment>
<name>A0ABN0NWD8_TRELE</name>
<evidence type="ECO:0000313" key="1">
    <source>
        <dbReference type="EMBL" id="ERJ91664.1"/>
    </source>
</evidence>
<evidence type="ECO:0000313" key="2">
    <source>
        <dbReference type="Proteomes" id="UP000016649"/>
    </source>
</evidence>